<evidence type="ECO:0000313" key="8">
    <source>
        <dbReference type="Proteomes" id="UP000606044"/>
    </source>
</evidence>
<evidence type="ECO:0000256" key="2">
    <source>
        <dbReference type="ARBA" id="ARBA00022723"/>
    </source>
</evidence>
<dbReference type="InterPro" id="IPR036884">
    <property type="entry name" value="2Fe-2S-bd_dom_sf"/>
</dbReference>
<dbReference type="InterPro" id="IPR051452">
    <property type="entry name" value="Diverse_Oxidoreductases"/>
</dbReference>
<dbReference type="PANTHER" id="PTHR44379:SF5">
    <property type="entry name" value="OXIDOREDUCTASE WITH IRON-SULFUR SUBUNIT"/>
    <property type="match status" value="1"/>
</dbReference>
<evidence type="ECO:0000256" key="3">
    <source>
        <dbReference type="ARBA" id="ARBA00023002"/>
    </source>
</evidence>
<keyword evidence="4" id="KW-0408">Iron</keyword>
<organism evidence="7 8">
    <name type="scientific">Azorhizobium oxalatiphilum</name>
    <dbReference type="NCBI Taxonomy" id="980631"/>
    <lineage>
        <taxon>Bacteria</taxon>
        <taxon>Pseudomonadati</taxon>
        <taxon>Pseudomonadota</taxon>
        <taxon>Alphaproteobacteria</taxon>
        <taxon>Hyphomicrobiales</taxon>
        <taxon>Xanthobacteraceae</taxon>
        <taxon>Azorhizobium</taxon>
    </lineage>
</organism>
<sequence>MPRLSADQRHTVAFTLNGLPVDGVAEPRMLLSDFLRQTLGATGTHVGCEHGVCGACTVEVDGMLARSCLTLAVQVDGASIRTVEGLAPAPDRLSVLQAAFRRHHALQCGFCTAGILMSLDAFLKANPEPDEAQVRDLLSGHLCRCTGYTPIVRAALEAAAELSAQDTAACQEEPAHA</sequence>
<dbReference type="PANTHER" id="PTHR44379">
    <property type="entry name" value="OXIDOREDUCTASE WITH IRON-SULFUR SUBUNIT"/>
    <property type="match status" value="1"/>
</dbReference>
<dbReference type="AlphaFoldDB" id="A0A917BSQ5"/>
<reference evidence="7" key="1">
    <citation type="journal article" date="2014" name="Int. J. Syst. Evol. Microbiol.">
        <title>Complete genome sequence of Corynebacterium casei LMG S-19264T (=DSM 44701T), isolated from a smear-ripened cheese.</title>
        <authorList>
            <consortium name="US DOE Joint Genome Institute (JGI-PGF)"/>
            <person name="Walter F."/>
            <person name="Albersmeier A."/>
            <person name="Kalinowski J."/>
            <person name="Ruckert C."/>
        </authorList>
    </citation>
    <scope>NUCLEOTIDE SEQUENCE</scope>
    <source>
        <strain evidence="7">CCM 7897</strain>
    </source>
</reference>
<dbReference type="InterPro" id="IPR012675">
    <property type="entry name" value="Beta-grasp_dom_sf"/>
</dbReference>
<dbReference type="Gene3D" id="3.10.20.30">
    <property type="match status" value="1"/>
</dbReference>
<accession>A0A917BSQ5</accession>
<keyword evidence="3" id="KW-0560">Oxidoreductase</keyword>
<dbReference type="SUPFAM" id="SSF54292">
    <property type="entry name" value="2Fe-2S ferredoxin-like"/>
    <property type="match status" value="1"/>
</dbReference>
<gene>
    <name evidence="7" type="ORF">GCM10007301_14560</name>
</gene>
<evidence type="ECO:0000313" key="7">
    <source>
        <dbReference type="EMBL" id="GGF56003.1"/>
    </source>
</evidence>
<dbReference type="Proteomes" id="UP000606044">
    <property type="component" value="Unassembled WGS sequence"/>
</dbReference>
<protein>
    <submittedName>
        <fullName evidence="7">(2Fe-2S)-binding protein</fullName>
    </submittedName>
</protein>
<evidence type="ECO:0000259" key="6">
    <source>
        <dbReference type="PROSITE" id="PS51085"/>
    </source>
</evidence>
<dbReference type="GO" id="GO:0016491">
    <property type="term" value="F:oxidoreductase activity"/>
    <property type="evidence" value="ECO:0007669"/>
    <property type="project" value="UniProtKB-KW"/>
</dbReference>
<evidence type="ECO:0000256" key="1">
    <source>
        <dbReference type="ARBA" id="ARBA00022714"/>
    </source>
</evidence>
<evidence type="ECO:0000256" key="4">
    <source>
        <dbReference type="ARBA" id="ARBA00023004"/>
    </source>
</evidence>
<dbReference type="PROSITE" id="PS51085">
    <property type="entry name" value="2FE2S_FER_2"/>
    <property type="match status" value="1"/>
</dbReference>
<dbReference type="RefSeq" id="WP_188576709.1">
    <property type="nucleotide sequence ID" value="NZ_BMCT01000001.1"/>
</dbReference>
<dbReference type="InterPro" id="IPR002888">
    <property type="entry name" value="2Fe-2S-bd"/>
</dbReference>
<dbReference type="InterPro" id="IPR006058">
    <property type="entry name" value="2Fe2S_fd_BS"/>
</dbReference>
<dbReference type="Pfam" id="PF01799">
    <property type="entry name" value="Fer2_2"/>
    <property type="match status" value="1"/>
</dbReference>
<reference evidence="7" key="2">
    <citation type="submission" date="2020-09" db="EMBL/GenBank/DDBJ databases">
        <authorList>
            <person name="Sun Q."/>
            <person name="Sedlacek I."/>
        </authorList>
    </citation>
    <scope>NUCLEOTIDE SEQUENCE</scope>
    <source>
        <strain evidence="7">CCM 7897</strain>
    </source>
</reference>
<keyword evidence="8" id="KW-1185">Reference proteome</keyword>
<dbReference type="GO" id="GO:0046872">
    <property type="term" value="F:metal ion binding"/>
    <property type="evidence" value="ECO:0007669"/>
    <property type="project" value="UniProtKB-KW"/>
</dbReference>
<keyword evidence="5" id="KW-0411">Iron-sulfur</keyword>
<dbReference type="Gene3D" id="1.10.150.120">
    <property type="entry name" value="[2Fe-2S]-binding domain"/>
    <property type="match status" value="1"/>
</dbReference>
<dbReference type="SUPFAM" id="SSF47741">
    <property type="entry name" value="CO dehydrogenase ISP C-domain like"/>
    <property type="match status" value="1"/>
</dbReference>
<dbReference type="Pfam" id="PF00111">
    <property type="entry name" value="Fer2"/>
    <property type="match status" value="1"/>
</dbReference>
<dbReference type="FunFam" id="3.10.20.30:FF:000020">
    <property type="entry name" value="Xanthine dehydrogenase iron-sulfur subunit"/>
    <property type="match status" value="1"/>
</dbReference>
<proteinExistence type="predicted"/>
<dbReference type="GO" id="GO:0051537">
    <property type="term" value="F:2 iron, 2 sulfur cluster binding"/>
    <property type="evidence" value="ECO:0007669"/>
    <property type="project" value="UniProtKB-KW"/>
</dbReference>
<dbReference type="CDD" id="cd00207">
    <property type="entry name" value="fer2"/>
    <property type="match status" value="1"/>
</dbReference>
<comment type="caution">
    <text evidence="7">The sequence shown here is derived from an EMBL/GenBank/DDBJ whole genome shotgun (WGS) entry which is preliminary data.</text>
</comment>
<dbReference type="InterPro" id="IPR036010">
    <property type="entry name" value="2Fe-2S_ferredoxin-like_sf"/>
</dbReference>
<dbReference type="EMBL" id="BMCT01000001">
    <property type="protein sequence ID" value="GGF56003.1"/>
    <property type="molecule type" value="Genomic_DNA"/>
</dbReference>
<name>A0A917BSQ5_9HYPH</name>
<evidence type="ECO:0000256" key="5">
    <source>
        <dbReference type="ARBA" id="ARBA00023014"/>
    </source>
</evidence>
<dbReference type="InterPro" id="IPR001041">
    <property type="entry name" value="2Fe-2S_ferredoxin-type"/>
</dbReference>
<keyword evidence="1" id="KW-0001">2Fe-2S</keyword>
<feature type="domain" description="2Fe-2S ferredoxin-type" evidence="6">
    <location>
        <begin position="10"/>
        <end position="86"/>
    </location>
</feature>
<keyword evidence="2" id="KW-0479">Metal-binding</keyword>
<dbReference type="PROSITE" id="PS00197">
    <property type="entry name" value="2FE2S_FER_1"/>
    <property type="match status" value="1"/>
</dbReference>